<proteinExistence type="predicted"/>
<dbReference type="Pfam" id="PF13581">
    <property type="entry name" value="HATPase_c_2"/>
    <property type="match status" value="1"/>
</dbReference>
<dbReference type="SUPFAM" id="SSF55874">
    <property type="entry name" value="ATPase domain of HSP90 chaperone/DNA topoisomerase II/histidine kinase"/>
    <property type="match status" value="1"/>
</dbReference>
<organism evidence="4 5">
    <name type="scientific">Wenjunlia tyrosinilytica</name>
    <dbReference type="NCBI Taxonomy" id="1544741"/>
    <lineage>
        <taxon>Bacteria</taxon>
        <taxon>Bacillati</taxon>
        <taxon>Actinomycetota</taxon>
        <taxon>Actinomycetes</taxon>
        <taxon>Kitasatosporales</taxon>
        <taxon>Streptomycetaceae</taxon>
        <taxon>Wenjunlia</taxon>
    </lineage>
</organism>
<dbReference type="AlphaFoldDB" id="A0A918DYH8"/>
<keyword evidence="1" id="KW-0723">Serine/threonine-protein kinase</keyword>
<reference evidence="4" key="1">
    <citation type="journal article" date="2014" name="Int. J. Syst. Evol. Microbiol.">
        <title>Complete genome sequence of Corynebacterium casei LMG S-19264T (=DSM 44701T), isolated from a smear-ripened cheese.</title>
        <authorList>
            <consortium name="US DOE Joint Genome Institute (JGI-PGF)"/>
            <person name="Walter F."/>
            <person name="Albersmeier A."/>
            <person name="Kalinowski J."/>
            <person name="Ruckert C."/>
        </authorList>
    </citation>
    <scope>NUCLEOTIDE SEQUENCE</scope>
    <source>
        <strain evidence="4">CGMCC 4.7201</strain>
    </source>
</reference>
<comment type="caution">
    <text evidence="4">The sequence shown here is derived from an EMBL/GenBank/DDBJ whole genome shotgun (WGS) entry which is preliminary data.</text>
</comment>
<feature type="region of interest" description="Disordered" evidence="2">
    <location>
        <begin position="189"/>
        <end position="219"/>
    </location>
</feature>
<dbReference type="Proteomes" id="UP000641932">
    <property type="component" value="Unassembled WGS sequence"/>
</dbReference>
<keyword evidence="1" id="KW-0418">Kinase</keyword>
<reference evidence="4" key="2">
    <citation type="submission" date="2020-09" db="EMBL/GenBank/DDBJ databases">
        <authorList>
            <person name="Sun Q."/>
            <person name="Zhou Y."/>
        </authorList>
    </citation>
    <scope>NUCLEOTIDE SEQUENCE</scope>
    <source>
        <strain evidence="4">CGMCC 4.7201</strain>
    </source>
</reference>
<dbReference type="PANTHER" id="PTHR35526:SF3">
    <property type="entry name" value="ANTI-SIGMA-F FACTOR RSBW"/>
    <property type="match status" value="1"/>
</dbReference>
<dbReference type="PANTHER" id="PTHR35526">
    <property type="entry name" value="ANTI-SIGMA-F FACTOR RSBW-RELATED"/>
    <property type="match status" value="1"/>
</dbReference>
<evidence type="ECO:0000256" key="2">
    <source>
        <dbReference type="SAM" id="MobiDB-lite"/>
    </source>
</evidence>
<keyword evidence="5" id="KW-1185">Reference proteome</keyword>
<evidence type="ECO:0000313" key="5">
    <source>
        <dbReference type="Proteomes" id="UP000641932"/>
    </source>
</evidence>
<name>A0A918DYH8_9ACTN</name>
<accession>A0A918DYH8</accession>
<protein>
    <recommendedName>
        <fullName evidence="3">Histidine kinase/HSP90-like ATPase domain-containing protein</fullName>
    </recommendedName>
</protein>
<sequence length="219" mass="23333">MTPDPAQDCVLAVPPANTASDEAAPAHRPGKANPAAVMSFILHDPATVSASLEIRSDARAAGRARRFAVEKLGEWGCAEIEYSAELICSELATNAVVHGRTGPREEDERICLVLTLRPGAGLLIQVADNSSALPLPRVTGPEAVSGRGLRLVAELADAWASWPNSGGSGKRVWVYLRLSAVRNGALHHPLRPVTEGQRTARAGAAHNEHSHHRGRNRDH</sequence>
<evidence type="ECO:0000259" key="3">
    <source>
        <dbReference type="Pfam" id="PF13581"/>
    </source>
</evidence>
<gene>
    <name evidence="4" type="ORF">GCM10012280_30770</name>
</gene>
<dbReference type="InterPro" id="IPR036890">
    <property type="entry name" value="HATPase_C_sf"/>
</dbReference>
<evidence type="ECO:0000313" key="4">
    <source>
        <dbReference type="EMBL" id="GGO88894.1"/>
    </source>
</evidence>
<dbReference type="Gene3D" id="3.30.565.10">
    <property type="entry name" value="Histidine kinase-like ATPase, C-terminal domain"/>
    <property type="match status" value="1"/>
</dbReference>
<dbReference type="InterPro" id="IPR050267">
    <property type="entry name" value="Anti-sigma-factor_SerPK"/>
</dbReference>
<evidence type="ECO:0000256" key="1">
    <source>
        <dbReference type="ARBA" id="ARBA00022527"/>
    </source>
</evidence>
<dbReference type="GO" id="GO:0004674">
    <property type="term" value="F:protein serine/threonine kinase activity"/>
    <property type="evidence" value="ECO:0007669"/>
    <property type="project" value="UniProtKB-KW"/>
</dbReference>
<feature type="compositionally biased region" description="Basic residues" evidence="2">
    <location>
        <begin position="209"/>
        <end position="219"/>
    </location>
</feature>
<keyword evidence="1" id="KW-0808">Transferase</keyword>
<dbReference type="EMBL" id="BMMS01000012">
    <property type="protein sequence ID" value="GGO88894.1"/>
    <property type="molecule type" value="Genomic_DNA"/>
</dbReference>
<dbReference type="CDD" id="cd16936">
    <property type="entry name" value="HATPase_RsbW-like"/>
    <property type="match status" value="1"/>
</dbReference>
<dbReference type="InterPro" id="IPR003594">
    <property type="entry name" value="HATPase_dom"/>
</dbReference>
<feature type="domain" description="Histidine kinase/HSP90-like ATPase" evidence="3">
    <location>
        <begin position="55"/>
        <end position="174"/>
    </location>
</feature>